<dbReference type="EMBL" id="BAABIQ010000005">
    <property type="protein sequence ID" value="GAA4784155.1"/>
    <property type="molecule type" value="Genomic_DNA"/>
</dbReference>
<sequence length="67" mass="7672">MAMLVGKMQREAQKQYGQQTGHYSYNESYQTKPDGKVRIDYVPPKSNKNKPSTGAKVGEFIDFEEIK</sequence>
<keyword evidence="3" id="KW-1185">Reference proteome</keyword>
<reference evidence="3" key="1">
    <citation type="journal article" date="2019" name="Int. J. Syst. Evol. Microbiol.">
        <title>The Global Catalogue of Microorganisms (GCM) 10K type strain sequencing project: providing services to taxonomists for standard genome sequencing and annotation.</title>
        <authorList>
            <consortium name="The Broad Institute Genomics Platform"/>
            <consortium name="The Broad Institute Genome Sequencing Center for Infectious Disease"/>
            <person name="Wu L."/>
            <person name="Ma J."/>
        </authorList>
    </citation>
    <scope>NUCLEOTIDE SEQUENCE [LARGE SCALE GENOMIC DNA]</scope>
    <source>
        <strain evidence="3">JCM 18200</strain>
    </source>
</reference>
<comment type="caution">
    <text evidence="2">The sequence shown here is derived from an EMBL/GenBank/DDBJ whole genome shotgun (WGS) entry which is preliminary data.</text>
</comment>
<dbReference type="Pfam" id="PF16118">
    <property type="entry name" value="DUF4834"/>
    <property type="match status" value="1"/>
</dbReference>
<feature type="region of interest" description="Disordered" evidence="1">
    <location>
        <begin position="1"/>
        <end position="57"/>
    </location>
</feature>
<proteinExistence type="predicted"/>
<dbReference type="InterPro" id="IPR032272">
    <property type="entry name" value="DUF4834"/>
</dbReference>
<protein>
    <submittedName>
        <fullName evidence="2">Uncharacterized protein</fullName>
    </submittedName>
</protein>
<evidence type="ECO:0000256" key="1">
    <source>
        <dbReference type="SAM" id="MobiDB-lite"/>
    </source>
</evidence>
<dbReference type="Proteomes" id="UP001501411">
    <property type="component" value="Unassembled WGS sequence"/>
</dbReference>
<gene>
    <name evidence="2" type="ORF">GCM10023231_09780</name>
</gene>
<feature type="compositionally biased region" description="Polar residues" evidence="1">
    <location>
        <begin position="15"/>
        <end position="31"/>
    </location>
</feature>
<organism evidence="2 3">
    <name type="scientific">Olivibacter ginsenosidimutans</name>
    <dbReference type="NCBI Taxonomy" id="1176537"/>
    <lineage>
        <taxon>Bacteria</taxon>
        <taxon>Pseudomonadati</taxon>
        <taxon>Bacteroidota</taxon>
        <taxon>Sphingobacteriia</taxon>
        <taxon>Sphingobacteriales</taxon>
        <taxon>Sphingobacteriaceae</taxon>
        <taxon>Olivibacter</taxon>
    </lineage>
</organism>
<evidence type="ECO:0000313" key="2">
    <source>
        <dbReference type="EMBL" id="GAA4784155.1"/>
    </source>
</evidence>
<name>A0ABP9APG7_9SPHI</name>
<accession>A0ABP9APG7</accession>
<evidence type="ECO:0000313" key="3">
    <source>
        <dbReference type="Proteomes" id="UP001501411"/>
    </source>
</evidence>